<name>A0A6J4LKP5_9BACT</name>
<protein>
    <submittedName>
        <fullName evidence="1">Uncharacterized protein</fullName>
    </submittedName>
</protein>
<sequence length="53" mass="5138">ALAPGDAVAVATFEVARDAEASPGAPGDAVTLEATRLGVLRAVVAPAPARAAR</sequence>
<feature type="non-terminal residue" evidence="1">
    <location>
        <position position="1"/>
    </location>
</feature>
<dbReference type="AlphaFoldDB" id="A0A6J4LKP5"/>
<evidence type="ECO:0000313" key="1">
    <source>
        <dbReference type="EMBL" id="CAA9335500.1"/>
    </source>
</evidence>
<organism evidence="1">
    <name type="scientific">uncultured Gemmatimonadaceae bacterium</name>
    <dbReference type="NCBI Taxonomy" id="246130"/>
    <lineage>
        <taxon>Bacteria</taxon>
        <taxon>Pseudomonadati</taxon>
        <taxon>Gemmatimonadota</taxon>
        <taxon>Gemmatimonadia</taxon>
        <taxon>Gemmatimonadales</taxon>
        <taxon>Gemmatimonadaceae</taxon>
        <taxon>environmental samples</taxon>
    </lineage>
</organism>
<dbReference type="EMBL" id="CADCTU010000596">
    <property type="protein sequence ID" value="CAA9335500.1"/>
    <property type="molecule type" value="Genomic_DNA"/>
</dbReference>
<accession>A0A6J4LKP5</accession>
<proteinExistence type="predicted"/>
<gene>
    <name evidence="1" type="ORF">AVDCRST_MAG11-2680</name>
</gene>
<reference evidence="1" key="1">
    <citation type="submission" date="2020-02" db="EMBL/GenBank/DDBJ databases">
        <authorList>
            <person name="Meier V. D."/>
        </authorList>
    </citation>
    <scope>NUCLEOTIDE SEQUENCE</scope>
    <source>
        <strain evidence="1">AVDCRST_MAG11</strain>
    </source>
</reference>